<organism evidence="1 2">
    <name type="scientific">Populus alba</name>
    <name type="common">White poplar</name>
    <dbReference type="NCBI Taxonomy" id="43335"/>
    <lineage>
        <taxon>Eukaryota</taxon>
        <taxon>Viridiplantae</taxon>
        <taxon>Streptophyta</taxon>
        <taxon>Embryophyta</taxon>
        <taxon>Tracheophyta</taxon>
        <taxon>Spermatophyta</taxon>
        <taxon>Magnoliopsida</taxon>
        <taxon>eudicotyledons</taxon>
        <taxon>Gunneridae</taxon>
        <taxon>Pentapetalae</taxon>
        <taxon>rosids</taxon>
        <taxon>fabids</taxon>
        <taxon>Malpighiales</taxon>
        <taxon>Salicaceae</taxon>
        <taxon>Saliceae</taxon>
        <taxon>Populus</taxon>
    </lineage>
</organism>
<proteinExistence type="predicted"/>
<protein>
    <submittedName>
        <fullName evidence="1">Uncharacterized protein</fullName>
    </submittedName>
</protein>
<evidence type="ECO:0000313" key="1">
    <source>
        <dbReference type="EMBL" id="KAL3564664.1"/>
    </source>
</evidence>
<dbReference type="Proteomes" id="UP000309997">
    <property type="component" value="Unassembled WGS sequence"/>
</dbReference>
<keyword evidence="2" id="KW-1185">Reference proteome</keyword>
<comment type="caution">
    <text evidence="1">The sequence shown here is derived from an EMBL/GenBank/DDBJ whole genome shotgun (WGS) entry which is preliminary data.</text>
</comment>
<dbReference type="EMBL" id="RCHU02000019">
    <property type="protein sequence ID" value="KAL3564664.1"/>
    <property type="molecule type" value="Genomic_DNA"/>
</dbReference>
<name>A0ACC4AES6_POPAL</name>
<gene>
    <name evidence="1" type="ORF">D5086_032710</name>
</gene>
<accession>A0ACC4AES6</accession>
<evidence type="ECO:0000313" key="2">
    <source>
        <dbReference type="Proteomes" id="UP000309997"/>
    </source>
</evidence>
<reference evidence="1 2" key="1">
    <citation type="journal article" date="2024" name="Plant Biotechnol. J.">
        <title>Genome and CRISPR/Cas9 system of a widespread forest tree (Populus alba) in the world.</title>
        <authorList>
            <person name="Liu Y.J."/>
            <person name="Jiang P.F."/>
            <person name="Han X.M."/>
            <person name="Li X.Y."/>
            <person name="Wang H.M."/>
            <person name="Wang Y.J."/>
            <person name="Wang X.X."/>
            <person name="Zeng Q.Y."/>
        </authorList>
    </citation>
    <scope>NUCLEOTIDE SEQUENCE [LARGE SCALE GENOMIC DNA]</scope>
    <source>
        <strain evidence="2">cv. PAL-ZL1</strain>
    </source>
</reference>
<sequence>MEKKCYGLFLLLLIALASQEMMVPAEARVCLSQSHNFKGPCVRGHNCANVCKTEGFPGANVLSKLKTWRSRDPLGFSSCSSLSWLLKRWWCLRRQGFASHRAIILKARVQGTITVPGCAGMKVSPVEDAKGSVAAVSAPSFVKLSKENAVTMC</sequence>